<evidence type="ECO:0000313" key="1">
    <source>
        <dbReference type="EMBL" id="KAH3858252.1"/>
    </source>
</evidence>
<proteinExistence type="predicted"/>
<protein>
    <submittedName>
        <fullName evidence="1">Uncharacterized protein</fullName>
    </submittedName>
</protein>
<keyword evidence="2" id="KW-1185">Reference proteome</keyword>
<dbReference type="Proteomes" id="UP000828390">
    <property type="component" value="Unassembled WGS sequence"/>
</dbReference>
<dbReference type="EMBL" id="JAIWYP010000003">
    <property type="protein sequence ID" value="KAH3858252.1"/>
    <property type="molecule type" value="Genomic_DNA"/>
</dbReference>
<comment type="caution">
    <text evidence="1">The sequence shown here is derived from an EMBL/GenBank/DDBJ whole genome shotgun (WGS) entry which is preliminary data.</text>
</comment>
<sequence>MTVTVQQTLKPTLFPSVELDIYQVIQPLNKGQTVWMSIPYPPGLADTEFQNSTSRTYIYIFYLTK</sequence>
<gene>
    <name evidence="1" type="ORF">DPMN_100872</name>
</gene>
<organism evidence="1 2">
    <name type="scientific">Dreissena polymorpha</name>
    <name type="common">Zebra mussel</name>
    <name type="synonym">Mytilus polymorpha</name>
    <dbReference type="NCBI Taxonomy" id="45954"/>
    <lineage>
        <taxon>Eukaryota</taxon>
        <taxon>Metazoa</taxon>
        <taxon>Spiralia</taxon>
        <taxon>Lophotrochozoa</taxon>
        <taxon>Mollusca</taxon>
        <taxon>Bivalvia</taxon>
        <taxon>Autobranchia</taxon>
        <taxon>Heteroconchia</taxon>
        <taxon>Euheterodonta</taxon>
        <taxon>Imparidentia</taxon>
        <taxon>Neoheterodontei</taxon>
        <taxon>Myida</taxon>
        <taxon>Dreissenoidea</taxon>
        <taxon>Dreissenidae</taxon>
        <taxon>Dreissena</taxon>
    </lineage>
</organism>
<reference evidence="1" key="1">
    <citation type="journal article" date="2019" name="bioRxiv">
        <title>The Genome of the Zebra Mussel, Dreissena polymorpha: A Resource for Invasive Species Research.</title>
        <authorList>
            <person name="McCartney M.A."/>
            <person name="Auch B."/>
            <person name="Kono T."/>
            <person name="Mallez S."/>
            <person name="Zhang Y."/>
            <person name="Obille A."/>
            <person name="Becker A."/>
            <person name="Abrahante J.E."/>
            <person name="Garbe J."/>
            <person name="Badalamenti J.P."/>
            <person name="Herman A."/>
            <person name="Mangelson H."/>
            <person name="Liachko I."/>
            <person name="Sullivan S."/>
            <person name="Sone E.D."/>
            <person name="Koren S."/>
            <person name="Silverstein K.A.T."/>
            <person name="Beckman K.B."/>
            <person name="Gohl D.M."/>
        </authorList>
    </citation>
    <scope>NUCLEOTIDE SEQUENCE</scope>
    <source>
        <strain evidence="1">Duluth1</strain>
        <tissue evidence="1">Whole animal</tissue>
    </source>
</reference>
<name>A0A9D4LIY5_DREPO</name>
<accession>A0A9D4LIY5</accession>
<evidence type="ECO:0000313" key="2">
    <source>
        <dbReference type="Proteomes" id="UP000828390"/>
    </source>
</evidence>
<dbReference type="AlphaFoldDB" id="A0A9D4LIY5"/>
<reference evidence="1" key="2">
    <citation type="submission" date="2020-11" db="EMBL/GenBank/DDBJ databases">
        <authorList>
            <person name="McCartney M.A."/>
            <person name="Auch B."/>
            <person name="Kono T."/>
            <person name="Mallez S."/>
            <person name="Becker A."/>
            <person name="Gohl D.M."/>
            <person name="Silverstein K.A.T."/>
            <person name="Koren S."/>
            <person name="Bechman K.B."/>
            <person name="Herman A."/>
            <person name="Abrahante J.E."/>
            <person name="Garbe J."/>
        </authorList>
    </citation>
    <scope>NUCLEOTIDE SEQUENCE</scope>
    <source>
        <strain evidence="1">Duluth1</strain>
        <tissue evidence="1">Whole animal</tissue>
    </source>
</reference>